<proteinExistence type="predicted"/>
<evidence type="ECO:0000313" key="1">
    <source>
        <dbReference type="EMBL" id="CAD8101052.1"/>
    </source>
</evidence>
<dbReference type="AlphaFoldDB" id="A0A8S1PCM1"/>
<evidence type="ECO:0000313" key="2">
    <source>
        <dbReference type="Proteomes" id="UP000688137"/>
    </source>
</evidence>
<name>A0A8S1PCM1_PARPR</name>
<keyword evidence="2" id="KW-1185">Reference proteome</keyword>
<comment type="caution">
    <text evidence="1">The sequence shown here is derived from an EMBL/GenBank/DDBJ whole genome shotgun (WGS) entry which is preliminary data.</text>
</comment>
<dbReference type="EMBL" id="CAJJDM010000117">
    <property type="protein sequence ID" value="CAD8101052.1"/>
    <property type="molecule type" value="Genomic_DNA"/>
</dbReference>
<dbReference type="OMA" id="LRICTEQ"/>
<protein>
    <submittedName>
        <fullName evidence="1">Uncharacterized protein</fullName>
    </submittedName>
</protein>
<organism evidence="1 2">
    <name type="scientific">Paramecium primaurelia</name>
    <dbReference type="NCBI Taxonomy" id="5886"/>
    <lineage>
        <taxon>Eukaryota</taxon>
        <taxon>Sar</taxon>
        <taxon>Alveolata</taxon>
        <taxon>Ciliophora</taxon>
        <taxon>Intramacronucleata</taxon>
        <taxon>Oligohymenophorea</taxon>
        <taxon>Peniculida</taxon>
        <taxon>Parameciidae</taxon>
        <taxon>Paramecium</taxon>
    </lineage>
</organism>
<dbReference type="Proteomes" id="UP000688137">
    <property type="component" value="Unassembled WGS sequence"/>
</dbReference>
<sequence>MIDQAIQFYYFMEQPISFLEILNQPLLDSQSKLNYFKMKYAHQSNKFNQLRISTEQNIISDSLMINFNIQSPNFKVQQKFDYNHNKLTIHSQIITQHATPKSSRSNSPLKRVYLSSSLVARRQFNGYVKNNKSPDPYDINHYPYDIHQQMTKKVKKKKIDTSDLISKTTYHLSKYGI</sequence>
<gene>
    <name evidence="1" type="ORF">PPRIM_AZ9-3.1.T1140085</name>
</gene>
<reference evidence="1" key="1">
    <citation type="submission" date="2021-01" db="EMBL/GenBank/DDBJ databases">
        <authorList>
            <consortium name="Genoscope - CEA"/>
            <person name="William W."/>
        </authorList>
    </citation>
    <scope>NUCLEOTIDE SEQUENCE</scope>
</reference>
<accession>A0A8S1PCM1</accession>